<keyword evidence="1" id="KW-0732">Signal</keyword>
<dbReference type="RefSeq" id="WP_153118363.1">
    <property type="nucleotide sequence ID" value="NZ_VZCC01000014.1"/>
</dbReference>
<evidence type="ECO:0000256" key="1">
    <source>
        <dbReference type="SAM" id="SignalP"/>
    </source>
</evidence>
<proteinExistence type="predicted"/>
<evidence type="ECO:0000313" key="2">
    <source>
        <dbReference type="EMBL" id="MQN83041.1"/>
    </source>
</evidence>
<accession>A0AA90ZW14</accession>
<feature type="signal peptide" evidence="1">
    <location>
        <begin position="1"/>
        <end position="24"/>
    </location>
</feature>
<evidence type="ECO:0000313" key="3">
    <source>
        <dbReference type="Proteomes" id="UP000421408"/>
    </source>
</evidence>
<dbReference type="Proteomes" id="UP000421408">
    <property type="component" value="Unassembled WGS sequence"/>
</dbReference>
<dbReference type="Gene3D" id="2.120.10.30">
    <property type="entry name" value="TolB, C-terminal domain"/>
    <property type="match status" value="1"/>
</dbReference>
<organism evidence="2 3">
    <name type="scientific">Segatella copri</name>
    <dbReference type="NCBI Taxonomy" id="165179"/>
    <lineage>
        <taxon>Bacteria</taxon>
        <taxon>Pseudomonadati</taxon>
        <taxon>Bacteroidota</taxon>
        <taxon>Bacteroidia</taxon>
        <taxon>Bacteroidales</taxon>
        <taxon>Prevotellaceae</taxon>
        <taxon>Segatella</taxon>
    </lineage>
</organism>
<comment type="caution">
    <text evidence="2">The sequence shown here is derived from an EMBL/GenBank/DDBJ whole genome shotgun (WGS) entry which is preliminary data.</text>
</comment>
<dbReference type="Pfam" id="PF17170">
    <property type="entry name" value="DUF5128"/>
    <property type="match status" value="1"/>
</dbReference>
<gene>
    <name evidence="2" type="ORF">F7D74_03320</name>
</gene>
<dbReference type="EMBL" id="VZCC01000014">
    <property type="protein sequence ID" value="MQN83041.1"/>
    <property type="molecule type" value="Genomic_DNA"/>
</dbReference>
<sequence>MNKAINCMFIILAFVMCISCGSYNTATMYADADTISIDGATRCDSLLFSDFFKAPKVVLLETKPECVVQNIRSLEIYKEDIYILDDRANKLYVFDGNGKFKRTISSPGRGHGEYMKLADFSIDRTKEIIYLLDEATDEILKFRLDDYKFLSSIKAVQNGYLTYCMQEIGGKIYLNRSSVLEKEKYELREIDERNGKQVGKFLKSDDYNHGWNFPLSLEHSNFYSKNSQSPKYIGLFSNLIMNVTADGVSAAYIVDSRKFVNKDEVLMMQRIAEGKLEKIDFSGIYSQKRIHQISRFIESPSKVFFQYLEGDERNYLVYDKASGKTKTSSLFMNDYVSDKNMIPMDFCYSDERGVVALLKPCFMPHFIKYIIDGGKMRTHLDNYSRLIKLNKDSNPVLFFHEYK</sequence>
<dbReference type="AlphaFoldDB" id="A0AA90ZW14"/>
<dbReference type="InterPro" id="IPR011042">
    <property type="entry name" value="6-blade_b-propeller_TolB-like"/>
</dbReference>
<protein>
    <submittedName>
        <fullName evidence="2">6-bladed beta-propeller</fullName>
    </submittedName>
</protein>
<name>A0AA90ZW14_9BACT</name>
<feature type="chain" id="PRO_5041696920" evidence="1">
    <location>
        <begin position="25"/>
        <end position="403"/>
    </location>
</feature>
<reference evidence="3" key="1">
    <citation type="submission" date="2019-09" db="EMBL/GenBank/DDBJ databases">
        <title>Distinct polysaccharide growth profiles of human intestinal Prevotella copri isolates.</title>
        <authorList>
            <person name="Fehlner-Peach H."/>
            <person name="Magnabosco C."/>
            <person name="Raghavan V."/>
            <person name="Scher J.U."/>
            <person name="Tett A."/>
            <person name="Cox L.M."/>
            <person name="Gottsegen C."/>
            <person name="Watters A."/>
            <person name="Wiltshire- Gordon J.D."/>
            <person name="Segata N."/>
            <person name="Bonneau R."/>
            <person name="Littman D.R."/>
        </authorList>
    </citation>
    <scope>NUCLEOTIDE SEQUENCE [LARGE SCALE GENOMIC DNA]</scope>
    <source>
        <strain evidence="3">iAA108</strain>
    </source>
</reference>